<dbReference type="InterPro" id="IPR001173">
    <property type="entry name" value="Glyco_trans_2-like"/>
</dbReference>
<feature type="compositionally biased region" description="Low complexity" evidence="1">
    <location>
        <begin position="521"/>
        <end position="540"/>
    </location>
</feature>
<comment type="caution">
    <text evidence="3">The sequence shown here is derived from an EMBL/GenBank/DDBJ whole genome shotgun (WGS) entry which is preliminary data.</text>
</comment>
<dbReference type="PANTHER" id="PTHR43685:SF2">
    <property type="entry name" value="GLYCOSYLTRANSFERASE 2-LIKE DOMAIN-CONTAINING PROTEIN"/>
    <property type="match status" value="1"/>
</dbReference>
<evidence type="ECO:0000259" key="2">
    <source>
        <dbReference type="Pfam" id="PF00535"/>
    </source>
</evidence>
<evidence type="ECO:0000256" key="1">
    <source>
        <dbReference type="SAM" id="MobiDB-lite"/>
    </source>
</evidence>
<sequence length="564" mass="60394">MSSFEYIESRADGVTHRGRAEQVPTRIFRNDWGALAPPRLGAWEPRLSVSVVIPARGPSPRLAVTLAALAGQTYPARLLEVVVVDDRTWPPLALPPLRPARCRIERAPATGSGAGHARAYGAHVTSGAVICWLDPDMVVGPRFVEALVRWQHAHAECVSLGRVLHCPRGPEDPTALAGLARSGGLSSALAGSRDHAGVNRLLEHSDDLRGADRLGFQAYVGAAASLRRSLYEAAGGVDPALDLGQDTEFAYRLWQAGGLFLPEHAAPAWHIGQATPARTRIPSSRFRTDVLAPLMPHPRPHRDRVRRHAPPTAGRPVPLVRAVVDVAGARYETVSACVDRLLNGSEEDVGVTLVADWDGGVHGGAPEHPRLDLRLVQARYLADPRVSFSAVAPRTGFPAPYLLQVPVAWGLGRDTLARLVARAERSRAGLVELFPESAPTRGAGIRLWRTRALTRALRVRTPGEPMADVVAEVHGRYRMHADEASLEDLIAPRSAHDGVGTPPPAGGRSDAGDHRAEESEGASAGECPGAAPDRSAAPTARRGRVLRRLLGALGPGRIPRRPRA</sequence>
<evidence type="ECO:0000313" key="4">
    <source>
        <dbReference type="Proteomes" id="UP000546642"/>
    </source>
</evidence>
<dbReference type="PANTHER" id="PTHR43685">
    <property type="entry name" value="GLYCOSYLTRANSFERASE"/>
    <property type="match status" value="1"/>
</dbReference>
<name>A0A7W9YIX8_9ACTN</name>
<dbReference type="Proteomes" id="UP000546642">
    <property type="component" value="Unassembled WGS sequence"/>
</dbReference>
<keyword evidence="4" id="KW-1185">Reference proteome</keyword>
<reference evidence="3 4" key="1">
    <citation type="submission" date="2020-08" db="EMBL/GenBank/DDBJ databases">
        <title>Sequencing the genomes of 1000 actinobacteria strains.</title>
        <authorList>
            <person name="Klenk H.-P."/>
        </authorList>
    </citation>
    <scope>NUCLEOTIDE SEQUENCE [LARGE SCALE GENOMIC DNA]</scope>
    <source>
        <strain evidence="3 4">DSM 46659</strain>
    </source>
</reference>
<accession>A0A7W9YIX8</accession>
<feature type="region of interest" description="Disordered" evidence="1">
    <location>
        <begin position="493"/>
        <end position="543"/>
    </location>
</feature>
<dbReference type="RefSeq" id="WP_343070510.1">
    <property type="nucleotide sequence ID" value="NZ_JACHDS010000001.1"/>
</dbReference>
<dbReference type="InterPro" id="IPR029044">
    <property type="entry name" value="Nucleotide-diphossugar_trans"/>
</dbReference>
<dbReference type="InterPro" id="IPR050834">
    <property type="entry name" value="Glycosyltransf_2"/>
</dbReference>
<keyword evidence="3" id="KW-0808">Transferase</keyword>
<dbReference type="EMBL" id="JACHDS010000001">
    <property type="protein sequence ID" value="MBB6172016.1"/>
    <property type="molecule type" value="Genomic_DNA"/>
</dbReference>
<dbReference type="SUPFAM" id="SSF53448">
    <property type="entry name" value="Nucleotide-diphospho-sugar transferases"/>
    <property type="match status" value="1"/>
</dbReference>
<dbReference type="Gene3D" id="3.90.550.10">
    <property type="entry name" value="Spore Coat Polysaccharide Biosynthesis Protein SpsA, Chain A"/>
    <property type="match status" value="1"/>
</dbReference>
<feature type="compositionally biased region" description="Basic residues" evidence="1">
    <location>
        <begin position="298"/>
        <end position="309"/>
    </location>
</feature>
<dbReference type="Pfam" id="PF00535">
    <property type="entry name" value="Glycos_transf_2"/>
    <property type="match status" value="1"/>
</dbReference>
<dbReference type="GO" id="GO:0016740">
    <property type="term" value="F:transferase activity"/>
    <property type="evidence" value="ECO:0007669"/>
    <property type="project" value="UniProtKB-KW"/>
</dbReference>
<organism evidence="3 4">
    <name type="scientific">Nocardiopsis mwathae</name>
    <dbReference type="NCBI Taxonomy" id="1472723"/>
    <lineage>
        <taxon>Bacteria</taxon>
        <taxon>Bacillati</taxon>
        <taxon>Actinomycetota</taxon>
        <taxon>Actinomycetes</taxon>
        <taxon>Streptosporangiales</taxon>
        <taxon>Nocardiopsidaceae</taxon>
        <taxon>Nocardiopsis</taxon>
    </lineage>
</organism>
<dbReference type="AlphaFoldDB" id="A0A7W9YIX8"/>
<evidence type="ECO:0000313" key="3">
    <source>
        <dbReference type="EMBL" id="MBB6172016.1"/>
    </source>
</evidence>
<protein>
    <submittedName>
        <fullName evidence="3">GT2 family glycosyltransferase</fullName>
    </submittedName>
</protein>
<gene>
    <name evidence="3" type="ORF">HNR23_002076</name>
</gene>
<proteinExistence type="predicted"/>
<feature type="domain" description="Glycosyltransferase 2-like" evidence="2">
    <location>
        <begin position="50"/>
        <end position="169"/>
    </location>
</feature>
<feature type="region of interest" description="Disordered" evidence="1">
    <location>
        <begin position="292"/>
        <end position="312"/>
    </location>
</feature>